<dbReference type="CDD" id="cd01100">
    <property type="entry name" value="APPLE_Factor_XI_like"/>
    <property type="match status" value="1"/>
</dbReference>
<evidence type="ECO:0000256" key="2">
    <source>
        <dbReference type="ARBA" id="ARBA00004922"/>
    </source>
</evidence>
<evidence type="ECO:0000313" key="17">
    <source>
        <dbReference type="EMBL" id="TPX49445.1"/>
    </source>
</evidence>
<evidence type="ECO:0000256" key="12">
    <source>
        <dbReference type="ARBA" id="ARBA00023136"/>
    </source>
</evidence>
<dbReference type="Pfam" id="PF02434">
    <property type="entry name" value="Fringe"/>
    <property type="match status" value="1"/>
</dbReference>
<dbReference type="Gene3D" id="3.50.4.10">
    <property type="entry name" value="Hepatocyte Growth Factor"/>
    <property type="match status" value="1"/>
</dbReference>
<keyword evidence="10" id="KW-0735">Signal-anchor</keyword>
<feature type="region of interest" description="Disordered" evidence="14">
    <location>
        <begin position="369"/>
        <end position="413"/>
    </location>
</feature>
<evidence type="ECO:0000313" key="18">
    <source>
        <dbReference type="Proteomes" id="UP000320475"/>
    </source>
</evidence>
<keyword evidence="9" id="KW-0547">Nucleotide-binding</keyword>
<dbReference type="GO" id="GO:0016020">
    <property type="term" value="C:membrane"/>
    <property type="evidence" value="ECO:0007669"/>
    <property type="project" value="UniProtKB-SubCell"/>
</dbReference>
<dbReference type="InterPro" id="IPR003609">
    <property type="entry name" value="Pan_app"/>
</dbReference>
<keyword evidence="5" id="KW-0328">Glycosyltransferase</keyword>
<dbReference type="Proteomes" id="UP000320475">
    <property type="component" value="Unassembled WGS sequence"/>
</dbReference>
<keyword evidence="12 15" id="KW-0472">Membrane</keyword>
<evidence type="ECO:0000256" key="13">
    <source>
        <dbReference type="ARBA" id="ARBA00023157"/>
    </source>
</evidence>
<feature type="transmembrane region" description="Helical" evidence="15">
    <location>
        <begin position="107"/>
        <end position="124"/>
    </location>
</feature>
<evidence type="ECO:0000256" key="8">
    <source>
        <dbReference type="ARBA" id="ARBA00022737"/>
    </source>
</evidence>
<dbReference type="GO" id="GO:0000166">
    <property type="term" value="F:nucleotide binding"/>
    <property type="evidence" value="ECO:0007669"/>
    <property type="project" value="UniProtKB-KW"/>
</dbReference>
<comment type="caution">
    <text evidence="17">The sequence shown here is derived from an EMBL/GenBank/DDBJ whole genome shotgun (WGS) entry which is preliminary data.</text>
</comment>
<name>A0A507DDR1_9FUNG</name>
<gene>
    <name evidence="17" type="ORF">SeLEV6574_g01460</name>
</gene>
<keyword evidence="8" id="KW-0677">Repeat</keyword>
<evidence type="ECO:0000256" key="15">
    <source>
        <dbReference type="SAM" id="Phobius"/>
    </source>
</evidence>
<comment type="similarity">
    <text evidence="3">Belongs to the glycosyltransferase 31 family. Beta3-Gal-T subfamily.</text>
</comment>
<feature type="region of interest" description="Disordered" evidence="14">
    <location>
        <begin position="1"/>
        <end position="23"/>
    </location>
</feature>
<organism evidence="17 18">
    <name type="scientific">Synchytrium endobioticum</name>
    <dbReference type="NCBI Taxonomy" id="286115"/>
    <lineage>
        <taxon>Eukaryota</taxon>
        <taxon>Fungi</taxon>
        <taxon>Fungi incertae sedis</taxon>
        <taxon>Chytridiomycota</taxon>
        <taxon>Chytridiomycota incertae sedis</taxon>
        <taxon>Chytridiomycetes</taxon>
        <taxon>Synchytriales</taxon>
        <taxon>Synchytriaceae</taxon>
        <taxon>Synchytrium</taxon>
    </lineage>
</organism>
<evidence type="ECO:0000256" key="3">
    <source>
        <dbReference type="ARBA" id="ARBA00006462"/>
    </source>
</evidence>
<reference evidence="17 18" key="1">
    <citation type="journal article" date="2019" name="Sci. Rep.">
        <title>Comparative genomics of chytrid fungi reveal insights into the obligate biotrophic and pathogenic lifestyle of Synchytrium endobioticum.</title>
        <authorList>
            <person name="van de Vossenberg B.T.L.H."/>
            <person name="Warris S."/>
            <person name="Nguyen H.D.T."/>
            <person name="van Gent-Pelzer M.P.E."/>
            <person name="Joly D.L."/>
            <person name="van de Geest H.C."/>
            <person name="Bonants P.J.M."/>
            <person name="Smith D.S."/>
            <person name="Levesque C.A."/>
            <person name="van der Lee T.A.J."/>
        </authorList>
    </citation>
    <scope>NUCLEOTIDE SEQUENCE [LARGE SCALE GENOMIC DNA]</scope>
    <source>
        <strain evidence="17 18">LEV6574</strain>
    </source>
</reference>
<evidence type="ECO:0000256" key="9">
    <source>
        <dbReference type="ARBA" id="ARBA00022741"/>
    </source>
</evidence>
<evidence type="ECO:0000256" key="14">
    <source>
        <dbReference type="SAM" id="MobiDB-lite"/>
    </source>
</evidence>
<dbReference type="GO" id="GO:0006508">
    <property type="term" value="P:proteolysis"/>
    <property type="evidence" value="ECO:0007669"/>
    <property type="project" value="InterPro"/>
</dbReference>
<dbReference type="PANTHER" id="PTHR23033:SF47">
    <property type="entry name" value="APPLE DOMAIN-CONTAINING PROTEIN-RELATED"/>
    <property type="match status" value="1"/>
</dbReference>
<feature type="transmembrane region" description="Helical" evidence="15">
    <location>
        <begin position="68"/>
        <end position="86"/>
    </location>
</feature>
<comment type="subcellular location">
    <subcellularLocation>
        <location evidence="1">Membrane</location>
        <topology evidence="1">Single-pass type II membrane protein</topology>
    </subcellularLocation>
</comment>
<keyword evidence="7 15" id="KW-0812">Transmembrane</keyword>
<evidence type="ECO:0000256" key="10">
    <source>
        <dbReference type="ARBA" id="ARBA00022968"/>
    </source>
</evidence>
<feature type="compositionally biased region" description="Polar residues" evidence="14">
    <location>
        <begin position="11"/>
        <end position="22"/>
    </location>
</feature>
<dbReference type="InterPro" id="IPR003378">
    <property type="entry name" value="Fringe-like_glycosylTrfase"/>
</dbReference>
<feature type="compositionally biased region" description="Polar residues" evidence="14">
    <location>
        <begin position="381"/>
        <end position="395"/>
    </location>
</feature>
<evidence type="ECO:0000256" key="6">
    <source>
        <dbReference type="ARBA" id="ARBA00022679"/>
    </source>
</evidence>
<evidence type="ECO:0000256" key="7">
    <source>
        <dbReference type="ARBA" id="ARBA00022692"/>
    </source>
</evidence>
<dbReference type="EC" id="2.4.1.122" evidence="4"/>
<proteinExistence type="inferred from homology"/>
<protein>
    <recommendedName>
        <fullName evidence="4">N-acetylgalactosaminide beta-1,3-galactosyltransferase</fullName>
        <ecNumber evidence="4">2.4.1.122</ecNumber>
    </recommendedName>
</protein>
<dbReference type="Gene3D" id="3.90.550.50">
    <property type="match status" value="1"/>
</dbReference>
<keyword evidence="6" id="KW-0808">Transferase</keyword>
<evidence type="ECO:0000256" key="11">
    <source>
        <dbReference type="ARBA" id="ARBA00022989"/>
    </source>
</evidence>
<evidence type="ECO:0000259" key="16">
    <source>
        <dbReference type="SMART" id="SM00223"/>
    </source>
</evidence>
<evidence type="ECO:0000256" key="4">
    <source>
        <dbReference type="ARBA" id="ARBA00012557"/>
    </source>
</evidence>
<dbReference type="SMART" id="SM00223">
    <property type="entry name" value="APPLE"/>
    <property type="match status" value="1"/>
</dbReference>
<comment type="pathway">
    <text evidence="2">Protein modification; protein glycosylation.</text>
</comment>
<feature type="region of interest" description="Disordered" evidence="14">
    <location>
        <begin position="150"/>
        <end position="213"/>
    </location>
</feature>
<feature type="domain" description="Apple" evidence="16">
    <location>
        <begin position="593"/>
        <end position="656"/>
    </location>
</feature>
<evidence type="ECO:0000256" key="1">
    <source>
        <dbReference type="ARBA" id="ARBA00004606"/>
    </source>
</evidence>
<evidence type="ECO:0000256" key="5">
    <source>
        <dbReference type="ARBA" id="ARBA00022676"/>
    </source>
</evidence>
<dbReference type="EMBL" id="QEAM01000033">
    <property type="protein sequence ID" value="TPX49445.1"/>
    <property type="molecule type" value="Genomic_DNA"/>
</dbReference>
<dbReference type="GO" id="GO:0016263">
    <property type="term" value="F:glycoprotein-N-acetylgalactosamine 3-beta-galactosyltransferase activity"/>
    <property type="evidence" value="ECO:0007669"/>
    <property type="project" value="UniProtKB-EC"/>
</dbReference>
<dbReference type="AlphaFoldDB" id="A0A507DDR1"/>
<accession>A0A507DDR1</accession>
<dbReference type="VEuPathDB" id="FungiDB:SeMB42_g01575"/>
<dbReference type="PANTHER" id="PTHR23033">
    <property type="entry name" value="BETA1,3-GALACTOSYLTRANSFERASE"/>
    <property type="match status" value="1"/>
</dbReference>
<feature type="compositionally biased region" description="Low complexity" evidence="14">
    <location>
        <begin position="165"/>
        <end position="180"/>
    </location>
</feature>
<dbReference type="Pfam" id="PF14295">
    <property type="entry name" value="PAN_4"/>
    <property type="match status" value="1"/>
</dbReference>
<keyword evidence="13" id="KW-1015">Disulfide bond</keyword>
<dbReference type="InterPro" id="IPR026050">
    <property type="entry name" value="C1GALT1/C1GALT1_chp1"/>
</dbReference>
<dbReference type="OrthoDB" id="414175at2759"/>
<dbReference type="GO" id="GO:0005576">
    <property type="term" value="C:extracellular region"/>
    <property type="evidence" value="ECO:0007669"/>
    <property type="project" value="InterPro"/>
</dbReference>
<sequence length="674" mass="75192">MMTRPKVLATRQRSNPNTSSPTIVDAIKPKEKIGRSNLSPNILTCSYGMQHDAWHGCVALLPNLVKKWVLIHIVVLLVGIHIEHPYHLTISSMAFPRLNARAITRSLLLILALALAYGSLSMIYNHSFPRNISSDDNHIVESALDLDGRNPYTPIQKARPDEYYSTSRSSSDSVTNNGSASTGGRRESPTAKTTIDSVKVSHKLPPPPSPGQDWAYPDHYPPFYNYFAVAVKSGRDTALVRLPIQLLTFLKRLDKFVFIGESGGLWVGHIPLKDVYTGVYEEAERNLAKKNLTKRSLPIDRMDGAGSRSSRSRLVDQRLSIASLDFRNSSSCTLEAETTKPWWTAVKTYTDDTMTNLKQWCKSIINRLSADPSPRSEGRTDQGTSIPCSKNCTSKTLHRRSKPNEGIVPNSESQGWKLDAHKNLPGFRHLFESHPDALWYFMIDDDTYIFIDNLVRLLKPYNPYDSHYFGAHNLFVGCDGVKAFGEGPAFAHGGSGIVLSRGAMLKLMSVLDQCILRLEGQPGFNGEPPNSRFGWPVAACDKPYTFHHATVSQIQKIAHAEEFALIHNPESVVTYADIFREFSKDLYNSQAGMEADTNRPGNDFENSDSDTPQICESKCKANSMCMAWTWEKSTDKACWLKHGIPSPTTKEGAVSGVVARLPDHERYKCIWDAS</sequence>
<dbReference type="InterPro" id="IPR000177">
    <property type="entry name" value="Apple"/>
</dbReference>
<keyword evidence="11 15" id="KW-1133">Transmembrane helix</keyword>